<dbReference type="PANTHER" id="PTHR30535">
    <property type="entry name" value="VITAMIN B12-BINDING PROTEIN"/>
    <property type="match status" value="1"/>
</dbReference>
<organism evidence="7 8">
    <name type="scientific">Pragia fontium</name>
    <dbReference type="NCBI Taxonomy" id="82985"/>
    <lineage>
        <taxon>Bacteria</taxon>
        <taxon>Pseudomonadati</taxon>
        <taxon>Pseudomonadota</taxon>
        <taxon>Gammaproteobacteria</taxon>
        <taxon>Enterobacterales</taxon>
        <taxon>Budviciaceae</taxon>
        <taxon>Pragia</taxon>
    </lineage>
</organism>
<proteinExistence type="inferred from homology"/>
<dbReference type="InterPro" id="IPR054828">
    <property type="entry name" value="Vit_B12_bind_prot"/>
</dbReference>
<feature type="disulfide bond" evidence="5">
    <location>
        <begin position="199"/>
        <end position="275"/>
    </location>
</feature>
<keyword evidence="8" id="KW-1185">Reference proteome</keyword>
<gene>
    <name evidence="5 7" type="primary">btuF</name>
    <name evidence="7" type="ORF">SOASR032_15890</name>
</gene>
<feature type="site" description="Important for BtuC binding" evidence="5">
    <location>
        <position position="86"/>
    </location>
</feature>
<comment type="caution">
    <text evidence="5">Lacks conserved residue(s) required for the propagation of feature annotation.</text>
</comment>
<evidence type="ECO:0000256" key="1">
    <source>
        <dbReference type="ARBA" id="ARBA00022448"/>
    </source>
</evidence>
<comment type="caution">
    <text evidence="7">The sequence shown here is derived from an EMBL/GenBank/DDBJ whole genome shotgun (WGS) entry which is preliminary data.</text>
</comment>
<feature type="domain" description="Fe/B12 periplasmic-binding" evidence="6">
    <location>
        <begin position="37"/>
        <end position="284"/>
    </location>
</feature>
<dbReference type="InterPro" id="IPR023544">
    <property type="entry name" value="ABC_transptr_vit_B12-bd"/>
</dbReference>
<dbReference type="Gene3D" id="3.40.50.1980">
    <property type="entry name" value="Nitrogenase molybdenum iron protein domain"/>
    <property type="match status" value="2"/>
</dbReference>
<dbReference type="SUPFAM" id="SSF53807">
    <property type="entry name" value="Helical backbone' metal receptor"/>
    <property type="match status" value="1"/>
</dbReference>
<keyword evidence="4 5" id="KW-1015">Disulfide bond</keyword>
<comment type="similarity">
    <text evidence="5">Belongs to the BtuF family.</text>
</comment>
<dbReference type="PROSITE" id="PS50983">
    <property type="entry name" value="FE_B12_PBP"/>
    <property type="match status" value="1"/>
</dbReference>
<comment type="subcellular location">
    <subcellularLocation>
        <location evidence="5">Periplasm</location>
    </subcellularLocation>
</comment>
<evidence type="ECO:0000256" key="2">
    <source>
        <dbReference type="ARBA" id="ARBA00022729"/>
    </source>
</evidence>
<comment type="function">
    <text evidence="5">Part of the ABC transporter complex BtuCDF involved in vitamin B12 import. Binds vitamin B12 and delivers it to the periplasmic surface of BtuC.</text>
</comment>
<dbReference type="NCBIfam" id="NF038402">
    <property type="entry name" value="TroA_like"/>
    <property type="match status" value="1"/>
</dbReference>
<evidence type="ECO:0000256" key="4">
    <source>
        <dbReference type="ARBA" id="ARBA00023157"/>
    </source>
</evidence>
<evidence type="ECO:0000313" key="7">
    <source>
        <dbReference type="EMBL" id="GKX63020.1"/>
    </source>
</evidence>
<name>A0ABQ5LHE2_9GAMM</name>
<sequence>MLLRIFMKKTVTALWLLLSASSLYLYSSAAISAVAERVISLSPHTTELAYAAGMGDKLIAASAYSDYPPEAKKLEQVASWQGINLERVIALKPDLVLAWRGGNPQKMLDQLTNFGIKVLYSDPQNIQGIADNLNLLAEYSPNPAQAHQAAARLLDEQQSLKQRYQQQSKPPVGAFLQFSHQPLFTTSGSTLQSEIVTLCGGRNIFADSPVPWPQVSREQVLTRKPQVIIISGEEAQAKNVRDFWHGQLDVPIITVPENWFNRSGPRIMLAAEVICKKLSEISSG</sequence>
<comment type="subunit">
    <text evidence="5">The complex is composed of two ATP-binding proteins (BtuD), two transmembrane proteins (BtuC) and a solute-binding protein (BtuF).</text>
</comment>
<reference evidence="7" key="1">
    <citation type="submission" date="2022-06" db="EMBL/GenBank/DDBJ databases">
        <title>Draft genome sequences of Pragia fontium str. JCM24417.</title>
        <authorList>
            <person name="Wakabayashi Y."/>
            <person name="Kojima K."/>
        </authorList>
    </citation>
    <scope>NUCLEOTIDE SEQUENCE</scope>
    <source>
        <strain evidence="7">JCM 24417</strain>
    </source>
</reference>
<keyword evidence="3 5" id="KW-0574">Periplasm</keyword>
<evidence type="ECO:0000313" key="8">
    <source>
        <dbReference type="Proteomes" id="UP001059610"/>
    </source>
</evidence>
<evidence type="ECO:0000256" key="3">
    <source>
        <dbReference type="ARBA" id="ARBA00022764"/>
    </source>
</evidence>
<feature type="binding site" evidence="5">
    <location>
        <position position="64"/>
    </location>
    <ligand>
        <name>cyanocob(III)alamin</name>
        <dbReference type="ChEBI" id="CHEBI:17439"/>
    </ligand>
</feature>
<evidence type="ECO:0000256" key="5">
    <source>
        <dbReference type="HAMAP-Rule" id="MF_01000"/>
    </source>
</evidence>
<dbReference type="InterPro" id="IPR002491">
    <property type="entry name" value="ABC_transptr_periplasmic_BD"/>
</dbReference>
<accession>A0ABQ5LHE2</accession>
<protein>
    <recommendedName>
        <fullName evidence="5">Vitamin B12-binding protein</fullName>
    </recommendedName>
</protein>
<dbReference type="InterPro" id="IPR050902">
    <property type="entry name" value="ABC_Transporter_SBP"/>
</dbReference>
<keyword evidence="1 5" id="KW-0813">Transport</keyword>
<dbReference type="PANTHER" id="PTHR30535:SF34">
    <property type="entry name" value="MOLYBDATE-BINDING PROTEIN MOLA"/>
    <property type="match status" value="1"/>
</dbReference>
<feature type="site" description="Important for BtuC binding" evidence="5">
    <location>
        <position position="218"/>
    </location>
</feature>
<evidence type="ECO:0000259" key="6">
    <source>
        <dbReference type="PROSITE" id="PS50983"/>
    </source>
</evidence>
<dbReference type="Proteomes" id="UP001059610">
    <property type="component" value="Unassembled WGS sequence"/>
</dbReference>
<dbReference type="CDD" id="cd01144">
    <property type="entry name" value="BtuF"/>
    <property type="match status" value="1"/>
</dbReference>
<dbReference type="HAMAP" id="MF_01000">
    <property type="entry name" value="BtuF"/>
    <property type="match status" value="1"/>
</dbReference>
<dbReference type="EMBL" id="BRLJ01000003">
    <property type="protein sequence ID" value="GKX63020.1"/>
    <property type="molecule type" value="Genomic_DNA"/>
</dbReference>
<keyword evidence="2 5" id="KW-0732">Signal</keyword>
<dbReference type="NCBIfam" id="NF002894">
    <property type="entry name" value="PRK03379.1"/>
    <property type="match status" value="1"/>
</dbReference>
<dbReference type="Pfam" id="PF01497">
    <property type="entry name" value="Peripla_BP_2"/>
    <property type="match status" value="1"/>
</dbReference>